<comment type="caution">
    <text evidence="2">The sequence shown here is derived from an EMBL/GenBank/DDBJ whole genome shotgun (WGS) entry which is preliminary data.</text>
</comment>
<dbReference type="RefSeq" id="WP_045955302.1">
    <property type="nucleotide sequence ID" value="NZ_JXXV01000016.1"/>
</dbReference>
<evidence type="ECO:0000313" key="3">
    <source>
        <dbReference type="Proteomes" id="UP000033673"/>
    </source>
</evidence>
<dbReference type="PATRIC" id="fig|579748.3.peg.1770"/>
<keyword evidence="3" id="KW-1185">Reference proteome</keyword>
<dbReference type="AlphaFoldDB" id="A0A0F4NIV1"/>
<accession>A0A0F4NIV1</accession>
<dbReference type="Proteomes" id="UP000033673">
    <property type="component" value="Unassembled WGS sequence"/>
</dbReference>
<dbReference type="EMBL" id="JXXV01000016">
    <property type="protein sequence ID" value="KJY83060.1"/>
    <property type="molecule type" value="Genomic_DNA"/>
</dbReference>
<evidence type="ECO:0000259" key="1">
    <source>
        <dbReference type="Pfam" id="PF09012"/>
    </source>
</evidence>
<reference evidence="2 3" key="1">
    <citation type="journal article" date="2015" name="BMC Genomics">
        <title>Genome mining reveals unlocked bioactive potential of marine Gram-negative bacteria.</title>
        <authorList>
            <person name="Machado H."/>
            <person name="Sonnenschein E.C."/>
            <person name="Melchiorsen J."/>
            <person name="Gram L."/>
        </authorList>
    </citation>
    <scope>NUCLEOTIDE SEQUENCE [LARGE SCALE GENOMIC DNA]</scope>
    <source>
        <strain evidence="2 3">S2757</strain>
    </source>
</reference>
<dbReference type="InterPro" id="IPR036388">
    <property type="entry name" value="WH-like_DNA-bd_sf"/>
</dbReference>
<dbReference type="InterPro" id="IPR015102">
    <property type="entry name" value="Tscrpt_reg_HTH_FeoC"/>
</dbReference>
<evidence type="ECO:0000313" key="2">
    <source>
        <dbReference type="EMBL" id="KJY83060.1"/>
    </source>
</evidence>
<protein>
    <submittedName>
        <fullName evidence="2">Iron transporter FeoC</fullName>
    </submittedName>
</protein>
<dbReference type="Pfam" id="PF09012">
    <property type="entry name" value="FeoC"/>
    <property type="match status" value="1"/>
</dbReference>
<organism evidence="2 3">
    <name type="scientific">Vibrio galatheae</name>
    <dbReference type="NCBI Taxonomy" id="579748"/>
    <lineage>
        <taxon>Bacteria</taxon>
        <taxon>Pseudomonadati</taxon>
        <taxon>Pseudomonadota</taxon>
        <taxon>Gammaproteobacteria</taxon>
        <taxon>Vibrionales</taxon>
        <taxon>Vibrionaceae</taxon>
        <taxon>Vibrio</taxon>
    </lineage>
</organism>
<dbReference type="InterPro" id="IPR036390">
    <property type="entry name" value="WH_DNA-bd_sf"/>
</dbReference>
<sequence>MILSELKLCIEQSGTISRRELANKFTMSEDGVDAMLRVWIKKGKLSRFVDTNTFQHVTRVRYSVVKSDALAVNVTM</sequence>
<gene>
    <name evidence="2" type="ORF">TW81_08590</name>
</gene>
<proteinExistence type="predicted"/>
<dbReference type="STRING" id="579748.TW81_08590"/>
<name>A0A0F4NIV1_9VIBR</name>
<dbReference type="SUPFAM" id="SSF46785">
    <property type="entry name" value="Winged helix' DNA-binding domain"/>
    <property type="match status" value="1"/>
</dbReference>
<dbReference type="OrthoDB" id="467062at2"/>
<feature type="domain" description="Transcriptional regulator HTH-type FeoC" evidence="1">
    <location>
        <begin position="2"/>
        <end position="47"/>
    </location>
</feature>
<dbReference type="Gene3D" id="1.10.10.10">
    <property type="entry name" value="Winged helix-like DNA-binding domain superfamily/Winged helix DNA-binding domain"/>
    <property type="match status" value="1"/>
</dbReference>